<keyword evidence="1" id="KW-1133">Transmembrane helix</keyword>
<dbReference type="AlphaFoldDB" id="A0A1H7QQ30"/>
<feature type="transmembrane region" description="Helical" evidence="1">
    <location>
        <begin position="324"/>
        <end position="351"/>
    </location>
</feature>
<dbReference type="STRING" id="426703.SAMN04488100_10283"/>
<evidence type="ECO:0000313" key="3">
    <source>
        <dbReference type="EMBL" id="SEL49828.1"/>
    </source>
</evidence>
<feature type="transmembrane region" description="Helical" evidence="1">
    <location>
        <begin position="125"/>
        <end position="148"/>
    </location>
</feature>
<feature type="transmembrane region" description="Helical" evidence="1">
    <location>
        <begin position="295"/>
        <end position="312"/>
    </location>
</feature>
<sequence length="354" mass="40137">MAIYIGSLILVLIKPFLLKVSRIKKSKLIYVVIVGFILFFISAVRDIQVGTDLPVYVTRFNLISNTSGFDLSYFNERWGFEYGFLYLNKALSLIGGGERFFIIFTSGFIISSFTIFIYKYSKIPWLSFYLFIVLYFFGTSLNLIRMFIAISICLTSINYLNHNNLYKFSLVVTFASLFHTTAIVFFILYPLSKIKLNTKYLILVSGLILTLGLLGSRIINIVLNVFGYQQYLSYVGSGDGITMLILLVSIILLTLILKKTNNLTEDNGLNLLLQMLILAVGFNVLSLQLTFAARVMWYFKTALLILIPNVIANLKSNDIKGIGLFLVIISPLIYFNIMSSADTAGIVPYIFMWE</sequence>
<evidence type="ECO:0000313" key="4">
    <source>
        <dbReference type="Proteomes" id="UP000198548"/>
    </source>
</evidence>
<organism evidence="3 4">
    <name type="scientific">Alkalibacterium putridalgicola</name>
    <dbReference type="NCBI Taxonomy" id="426703"/>
    <lineage>
        <taxon>Bacteria</taxon>
        <taxon>Bacillati</taxon>
        <taxon>Bacillota</taxon>
        <taxon>Bacilli</taxon>
        <taxon>Lactobacillales</taxon>
        <taxon>Carnobacteriaceae</taxon>
        <taxon>Alkalibacterium</taxon>
    </lineage>
</organism>
<keyword evidence="1" id="KW-0812">Transmembrane</keyword>
<keyword evidence="5" id="KW-1185">Reference proteome</keyword>
<feature type="transmembrane region" description="Helical" evidence="1">
    <location>
        <begin position="28"/>
        <end position="44"/>
    </location>
</feature>
<reference evidence="2 5" key="2">
    <citation type="submission" date="2019-07" db="EMBL/GenBank/DDBJ databases">
        <title>Whole genome shotgun sequence of Alkalibacterium putridalgicola NBRC 103243.</title>
        <authorList>
            <person name="Hosoyama A."/>
            <person name="Uohara A."/>
            <person name="Ohji S."/>
            <person name="Ichikawa N."/>
        </authorList>
    </citation>
    <scope>NUCLEOTIDE SEQUENCE [LARGE SCALE GENOMIC DNA]</scope>
    <source>
        <strain evidence="2 5">NBRC 103243</strain>
    </source>
</reference>
<dbReference type="Proteomes" id="UP000198548">
    <property type="component" value="Unassembled WGS sequence"/>
</dbReference>
<dbReference type="Proteomes" id="UP000321425">
    <property type="component" value="Unassembled WGS sequence"/>
</dbReference>
<feature type="transmembrane region" description="Helical" evidence="1">
    <location>
        <begin position="231"/>
        <end position="257"/>
    </location>
</feature>
<evidence type="ECO:0000313" key="5">
    <source>
        <dbReference type="Proteomes" id="UP000321425"/>
    </source>
</evidence>
<protein>
    <submittedName>
        <fullName evidence="3">EpsG family protein</fullName>
    </submittedName>
    <submittedName>
        <fullName evidence="2">Polysaccharide polymerase</fullName>
    </submittedName>
</protein>
<feature type="transmembrane region" description="Helical" evidence="1">
    <location>
        <begin position="168"/>
        <end position="188"/>
    </location>
</feature>
<feature type="transmembrane region" description="Helical" evidence="1">
    <location>
        <begin position="100"/>
        <end position="118"/>
    </location>
</feature>
<gene>
    <name evidence="2" type="ORF">APU01nite_04260</name>
    <name evidence="3" type="ORF">SAMN04488100_10283</name>
</gene>
<name>A0A1H7QQ30_9LACT</name>
<evidence type="ECO:0000256" key="1">
    <source>
        <dbReference type="SAM" id="Phobius"/>
    </source>
</evidence>
<evidence type="ECO:0000313" key="2">
    <source>
        <dbReference type="EMBL" id="GEK88387.1"/>
    </source>
</evidence>
<keyword evidence="1" id="KW-0472">Membrane</keyword>
<dbReference type="PRINTS" id="PR00173">
    <property type="entry name" value="EDTRNSPORT"/>
</dbReference>
<feature type="transmembrane region" description="Helical" evidence="1">
    <location>
        <begin position="200"/>
        <end position="219"/>
    </location>
</feature>
<dbReference type="EMBL" id="BJUX01000003">
    <property type="protein sequence ID" value="GEK88387.1"/>
    <property type="molecule type" value="Genomic_DNA"/>
</dbReference>
<dbReference type="InterPro" id="IPR049458">
    <property type="entry name" value="EpsG-like"/>
</dbReference>
<accession>A0A1H7QQ30</accession>
<feature type="transmembrane region" description="Helical" evidence="1">
    <location>
        <begin position="269"/>
        <end position="289"/>
    </location>
</feature>
<dbReference type="RefSeq" id="WP_091486378.1">
    <property type="nucleotide sequence ID" value="NZ_BJUX01000003.1"/>
</dbReference>
<dbReference type="Pfam" id="PF14897">
    <property type="entry name" value="EpsG"/>
    <property type="match status" value="1"/>
</dbReference>
<reference evidence="3 4" key="1">
    <citation type="submission" date="2016-10" db="EMBL/GenBank/DDBJ databases">
        <authorList>
            <person name="de Groot N.N."/>
        </authorList>
    </citation>
    <scope>NUCLEOTIDE SEQUENCE [LARGE SCALE GENOMIC DNA]</scope>
    <source>
        <strain evidence="3 4">DSM 19182</strain>
    </source>
</reference>
<dbReference type="OrthoDB" id="7069095at2"/>
<dbReference type="EMBL" id="FOBL01000002">
    <property type="protein sequence ID" value="SEL49828.1"/>
    <property type="molecule type" value="Genomic_DNA"/>
</dbReference>
<proteinExistence type="predicted"/>